<protein>
    <submittedName>
        <fullName evidence="7">Uncharacterized protein</fullName>
    </submittedName>
</protein>
<feature type="transmembrane region" description="Helical" evidence="4">
    <location>
        <begin position="13"/>
        <end position="35"/>
    </location>
</feature>
<dbReference type="InterPro" id="IPR004089">
    <property type="entry name" value="MCPsignal_dom"/>
</dbReference>
<dbReference type="PANTHER" id="PTHR43531">
    <property type="entry name" value="PROTEIN ICFG"/>
    <property type="match status" value="1"/>
</dbReference>
<reference evidence="7" key="1">
    <citation type="submission" date="2024-05" db="EMBL/GenBank/DDBJ databases">
        <title>Isolation and characterization of Sporomusa carbonis sp. nov., a carboxydotrophic hydrogenogen in the genus of Sporomusa isolated from a charcoal burning pile.</title>
        <authorList>
            <person name="Boeer T."/>
            <person name="Rosenbaum F."/>
            <person name="Eysell L."/>
            <person name="Mueller V."/>
            <person name="Daniel R."/>
            <person name="Poehlein A."/>
        </authorList>
    </citation>
    <scope>NUCLEOTIDE SEQUENCE [LARGE SCALE GENOMIC DNA]</scope>
    <source>
        <strain evidence="7">DSM 10669</strain>
    </source>
</reference>
<dbReference type="PROSITE" id="PS50885">
    <property type="entry name" value="HAMP"/>
    <property type="match status" value="1"/>
</dbReference>
<accession>A0ABZ3INI5</accession>
<dbReference type="SMART" id="SM00304">
    <property type="entry name" value="HAMP"/>
    <property type="match status" value="1"/>
</dbReference>
<keyword evidence="4" id="KW-0472">Membrane</keyword>
<dbReference type="PRINTS" id="PR00260">
    <property type="entry name" value="CHEMTRNSDUCR"/>
</dbReference>
<dbReference type="Gene3D" id="1.10.287.950">
    <property type="entry name" value="Methyl-accepting chemotaxis protein"/>
    <property type="match status" value="1"/>
</dbReference>
<feature type="transmembrane region" description="Helical" evidence="4">
    <location>
        <begin position="185"/>
        <end position="212"/>
    </location>
</feature>
<comment type="similarity">
    <text evidence="2">Belongs to the methyl-accepting chemotaxis (MCP) protein family.</text>
</comment>
<dbReference type="PROSITE" id="PS50111">
    <property type="entry name" value="CHEMOTAXIS_TRANSDUC_2"/>
    <property type="match status" value="1"/>
</dbReference>
<dbReference type="Gene3D" id="6.10.340.10">
    <property type="match status" value="1"/>
</dbReference>
<keyword evidence="4" id="KW-0812">Transmembrane</keyword>
<dbReference type="Pfam" id="PF12729">
    <property type="entry name" value="4HB_MCP_1"/>
    <property type="match status" value="1"/>
</dbReference>
<gene>
    <name evidence="7" type="ORF">SPSIL_031540</name>
</gene>
<dbReference type="InterPro" id="IPR051310">
    <property type="entry name" value="MCP_chemotaxis"/>
</dbReference>
<dbReference type="Pfam" id="PF00672">
    <property type="entry name" value="HAMP"/>
    <property type="match status" value="1"/>
</dbReference>
<keyword evidence="4" id="KW-1133">Transmembrane helix</keyword>
<keyword evidence="8" id="KW-1185">Reference proteome</keyword>
<dbReference type="SMART" id="SM00283">
    <property type="entry name" value="MA"/>
    <property type="match status" value="1"/>
</dbReference>
<dbReference type="EMBL" id="CP155573">
    <property type="protein sequence ID" value="XFO66983.1"/>
    <property type="molecule type" value="Genomic_DNA"/>
</dbReference>
<evidence type="ECO:0000313" key="7">
    <source>
        <dbReference type="EMBL" id="XFO66983.1"/>
    </source>
</evidence>
<organism evidence="7 8">
    <name type="scientific">Sporomusa silvacetica DSM 10669</name>
    <dbReference type="NCBI Taxonomy" id="1123289"/>
    <lineage>
        <taxon>Bacteria</taxon>
        <taxon>Bacillati</taxon>
        <taxon>Bacillota</taxon>
        <taxon>Negativicutes</taxon>
        <taxon>Selenomonadales</taxon>
        <taxon>Sporomusaceae</taxon>
        <taxon>Sporomusa</taxon>
    </lineage>
</organism>
<dbReference type="Proteomes" id="UP000216752">
    <property type="component" value="Chromosome"/>
</dbReference>
<evidence type="ECO:0000256" key="2">
    <source>
        <dbReference type="ARBA" id="ARBA00029447"/>
    </source>
</evidence>
<name>A0ABZ3INI5_9FIRM</name>
<feature type="domain" description="HAMP" evidence="6">
    <location>
        <begin position="213"/>
        <end position="265"/>
    </location>
</feature>
<dbReference type="RefSeq" id="WP_094605104.1">
    <property type="nucleotide sequence ID" value="NZ_CP155573.1"/>
</dbReference>
<proteinExistence type="inferred from homology"/>
<dbReference type="PANTHER" id="PTHR43531:SF11">
    <property type="entry name" value="METHYL-ACCEPTING CHEMOTAXIS PROTEIN 3"/>
    <property type="match status" value="1"/>
</dbReference>
<evidence type="ECO:0000256" key="1">
    <source>
        <dbReference type="ARBA" id="ARBA00022500"/>
    </source>
</evidence>
<dbReference type="CDD" id="cd11386">
    <property type="entry name" value="MCP_signal"/>
    <property type="match status" value="1"/>
</dbReference>
<evidence type="ECO:0000313" key="8">
    <source>
        <dbReference type="Proteomes" id="UP000216752"/>
    </source>
</evidence>
<dbReference type="InterPro" id="IPR024478">
    <property type="entry name" value="HlyB_4HB_MCP"/>
</dbReference>
<evidence type="ECO:0000259" key="6">
    <source>
        <dbReference type="PROSITE" id="PS50885"/>
    </source>
</evidence>
<evidence type="ECO:0000259" key="5">
    <source>
        <dbReference type="PROSITE" id="PS50111"/>
    </source>
</evidence>
<evidence type="ECO:0000256" key="4">
    <source>
        <dbReference type="SAM" id="Phobius"/>
    </source>
</evidence>
<keyword evidence="1" id="KW-0145">Chemotaxis</keyword>
<keyword evidence="3" id="KW-0807">Transducer</keyword>
<dbReference type="InterPro" id="IPR004090">
    <property type="entry name" value="Chemotax_Me-accpt_rcpt"/>
</dbReference>
<evidence type="ECO:0000256" key="3">
    <source>
        <dbReference type="PROSITE-ProRule" id="PRU00284"/>
    </source>
</evidence>
<feature type="domain" description="Methyl-accepting transducer" evidence="5">
    <location>
        <begin position="309"/>
        <end position="538"/>
    </location>
</feature>
<dbReference type="Pfam" id="PF00015">
    <property type="entry name" value="MCPsignal"/>
    <property type="match status" value="1"/>
</dbReference>
<sequence>MAWFYDLNIRKKLLFGFMFISLLAGIVGIFGIYNLRHITAADKMLYEKFTVPVGELVEMTEDYWQIRVEVRNMLLEKDPSKRGMYAVRIREAIQKVKTALQDFEQTTSTDEGRRIVAAFKNAIGEYEAYSEKLIGMAQANQMETVTQLMESEGVRINKAMDDGINGLKGLKIAIAKQKAEENQDIAGTATMTVAVIVAVAVTIAMFLGVMIARIISTPISKLVEAADKLAAGDVQVNVTATTKDEIGALMRAFGRMIESIHEQAIIAEKIAAGDMTVQVKLRSENDLLGRKLSEMVENNNLILNSINEAAEQVAAGAQQVSASGEVLSQGSTEQASSIEEITATVEQVAVQTKQNAVNANNASSLATAAKEQAMNGNQQMKDMVQAMREINESSANISKIIKVIDEIAFQTNILALNAAVEAARAGQHGKGFAVVAEEVRNLAARSANAAKETTVMIEGSIQKVDAGTKIANDTAAALEDIVQEVANAAALVDDIAGASNEQATAIAQVNQAIMQVSQVVQTNSATAEESASASEELASQAEILKNSVSKFKLKQTGRKIQNAEDLSPDLLRAIELMIEQKKKGYKQAGHIGNNEAVLTAKGKIVLDDSEFGKY</sequence>
<dbReference type="CDD" id="cd06225">
    <property type="entry name" value="HAMP"/>
    <property type="match status" value="1"/>
</dbReference>
<dbReference type="SUPFAM" id="SSF58104">
    <property type="entry name" value="Methyl-accepting chemotaxis protein (MCP) signaling domain"/>
    <property type="match status" value="1"/>
</dbReference>
<dbReference type="InterPro" id="IPR003660">
    <property type="entry name" value="HAMP_dom"/>
</dbReference>